<feature type="region of interest" description="Disordered" evidence="1">
    <location>
        <begin position="1"/>
        <end position="69"/>
    </location>
</feature>
<organism evidence="2 3">
    <name type="scientific">Dioscorea zingiberensis</name>
    <dbReference type="NCBI Taxonomy" id="325984"/>
    <lineage>
        <taxon>Eukaryota</taxon>
        <taxon>Viridiplantae</taxon>
        <taxon>Streptophyta</taxon>
        <taxon>Embryophyta</taxon>
        <taxon>Tracheophyta</taxon>
        <taxon>Spermatophyta</taxon>
        <taxon>Magnoliopsida</taxon>
        <taxon>Liliopsida</taxon>
        <taxon>Dioscoreales</taxon>
        <taxon>Dioscoreaceae</taxon>
        <taxon>Dioscorea</taxon>
    </lineage>
</organism>
<evidence type="ECO:0000313" key="2">
    <source>
        <dbReference type="EMBL" id="KAJ0984603.1"/>
    </source>
</evidence>
<protein>
    <submittedName>
        <fullName evidence="2">Uncharacterized protein</fullName>
    </submittedName>
</protein>
<sequence length="202" mass="21874">MGGNADPLIQKKSSAGGRVQISNPTIHASGGEPRHAGSADPLIQNKSSAGGRVQISNPRIPGPSSPVRNLEELSSNRFLDVYGDEQGHHFRCFPHTAFNFESEAELKHVPIDKSTIPRGALRTFVLKGLRFTQLQANLHASNVDRILFSPLDPLDIITNRVPRLGDMIEENAKRKRNNDGGEGAGSGVAGPMTRSNKQKIAR</sequence>
<dbReference type="AlphaFoldDB" id="A0A9D5HPZ5"/>
<name>A0A9D5HPZ5_9LILI</name>
<proteinExistence type="predicted"/>
<feature type="region of interest" description="Disordered" evidence="1">
    <location>
        <begin position="168"/>
        <end position="202"/>
    </location>
</feature>
<gene>
    <name evidence="2" type="ORF">J5N97_002959</name>
</gene>
<dbReference type="EMBL" id="JAGGNH010000001">
    <property type="protein sequence ID" value="KAJ0984603.1"/>
    <property type="molecule type" value="Genomic_DNA"/>
</dbReference>
<reference evidence="2" key="1">
    <citation type="submission" date="2021-03" db="EMBL/GenBank/DDBJ databases">
        <authorList>
            <person name="Li Z."/>
            <person name="Yang C."/>
        </authorList>
    </citation>
    <scope>NUCLEOTIDE SEQUENCE</scope>
    <source>
        <strain evidence="2">Dzin_1.0</strain>
        <tissue evidence="2">Leaf</tissue>
    </source>
</reference>
<accession>A0A9D5HPZ5</accession>
<reference evidence="2" key="2">
    <citation type="journal article" date="2022" name="Hortic Res">
        <title>The genome of Dioscorea zingiberensis sheds light on the biosynthesis, origin and evolution of the medicinally important diosgenin saponins.</title>
        <authorList>
            <person name="Li Y."/>
            <person name="Tan C."/>
            <person name="Li Z."/>
            <person name="Guo J."/>
            <person name="Li S."/>
            <person name="Chen X."/>
            <person name="Wang C."/>
            <person name="Dai X."/>
            <person name="Yang H."/>
            <person name="Song W."/>
            <person name="Hou L."/>
            <person name="Xu J."/>
            <person name="Tong Z."/>
            <person name="Xu A."/>
            <person name="Yuan X."/>
            <person name="Wang W."/>
            <person name="Yang Q."/>
            <person name="Chen L."/>
            <person name="Sun Z."/>
            <person name="Wang K."/>
            <person name="Pan B."/>
            <person name="Chen J."/>
            <person name="Bao Y."/>
            <person name="Liu F."/>
            <person name="Qi X."/>
            <person name="Gang D.R."/>
            <person name="Wen J."/>
            <person name="Li J."/>
        </authorList>
    </citation>
    <scope>NUCLEOTIDE SEQUENCE</scope>
    <source>
        <strain evidence="2">Dzin_1.0</strain>
    </source>
</reference>
<dbReference type="OrthoDB" id="1367865at2759"/>
<dbReference type="Gene3D" id="1.20.960.30">
    <property type="match status" value="1"/>
</dbReference>
<keyword evidence="3" id="KW-1185">Reference proteome</keyword>
<comment type="caution">
    <text evidence="2">The sequence shown here is derived from an EMBL/GenBank/DDBJ whole genome shotgun (WGS) entry which is preliminary data.</text>
</comment>
<dbReference type="Proteomes" id="UP001085076">
    <property type="component" value="Miscellaneous, Linkage group lg01"/>
</dbReference>
<evidence type="ECO:0000313" key="3">
    <source>
        <dbReference type="Proteomes" id="UP001085076"/>
    </source>
</evidence>
<evidence type="ECO:0000256" key="1">
    <source>
        <dbReference type="SAM" id="MobiDB-lite"/>
    </source>
</evidence>